<proteinExistence type="inferred from homology"/>
<dbReference type="InterPro" id="IPR036291">
    <property type="entry name" value="NAD(P)-bd_dom_sf"/>
</dbReference>
<evidence type="ECO:0000259" key="3">
    <source>
        <dbReference type="Pfam" id="PF08338"/>
    </source>
</evidence>
<dbReference type="SUPFAM" id="SSF51735">
    <property type="entry name" value="NAD(P)-binding Rossmann-fold domains"/>
    <property type="match status" value="1"/>
</dbReference>
<dbReference type="Proteomes" id="UP000267342">
    <property type="component" value="Chromosome"/>
</dbReference>
<protein>
    <recommendedName>
        <fullName evidence="6">TIGR01777 family protein</fullName>
    </recommendedName>
</protein>
<feature type="domain" description="NAD-dependent epimerase/dehydratase" evidence="2">
    <location>
        <begin position="3"/>
        <end position="219"/>
    </location>
</feature>
<keyword evidence="5" id="KW-1185">Reference proteome</keyword>
<dbReference type="OrthoDB" id="9801773at2"/>
<gene>
    <name evidence="4" type="ORF">ZBT109_0350</name>
</gene>
<dbReference type="Pfam" id="PF08338">
    <property type="entry name" value="DUF1731"/>
    <property type="match status" value="1"/>
</dbReference>
<dbReference type="InterPro" id="IPR010099">
    <property type="entry name" value="SDR39U1"/>
</dbReference>
<dbReference type="Gene3D" id="3.40.50.720">
    <property type="entry name" value="NAD(P)-binding Rossmann-like Domain"/>
    <property type="match status" value="1"/>
</dbReference>
<dbReference type="Pfam" id="PF01370">
    <property type="entry name" value="Epimerase"/>
    <property type="match status" value="1"/>
</dbReference>
<feature type="domain" description="DUF1731" evidence="3">
    <location>
        <begin position="253"/>
        <end position="298"/>
    </location>
</feature>
<evidence type="ECO:0008006" key="6">
    <source>
        <dbReference type="Google" id="ProtNLM"/>
    </source>
</evidence>
<dbReference type="NCBIfam" id="TIGR01777">
    <property type="entry name" value="yfcH"/>
    <property type="match status" value="1"/>
</dbReference>
<comment type="similarity">
    <text evidence="1">Belongs to the NAD(P)-dependent epimerase/dehydratase family. SDR39U1 subfamily.</text>
</comment>
<evidence type="ECO:0000313" key="4">
    <source>
        <dbReference type="EMBL" id="BBG29140.1"/>
    </source>
</evidence>
<dbReference type="STRING" id="1123510.GCA_000620025_00556"/>
<dbReference type="RefSeq" id="WP_027704547.1">
    <property type="nucleotide sequence ID" value="NZ_AP018933.1"/>
</dbReference>
<sequence>MNILLTGATGFIGRALCRRLRLDGHSLTVISRRPEQVTALLGAEVAAFKDVRALWQQHPDAAFDAIINLAGAPIAARRWTPNYKRELIDGRVRMTQDIVWLCEQLIELPHVVISGSAMGFYGDQGAAAVTEATAPHDDFAHRLCQAWELAASPLAESGARLITLRLGLVLGRSGGMLKSMLPAFRCGMGGWIGRGRAMMPWVLLDDVVRAIIYMLTEPSLSGPVNMSAPVPVSQRDFMKAVGHALNRPVWVRVPTLAVWLALGERASLLTASVNMRPTKLLSSGFAFTAPQLPAALAKALHDT</sequence>
<dbReference type="InterPro" id="IPR001509">
    <property type="entry name" value="Epimerase_deHydtase"/>
</dbReference>
<accession>A0A348HBY8</accession>
<organism evidence="4 5">
    <name type="scientific">Zymobacter palmae</name>
    <dbReference type="NCBI Taxonomy" id="33074"/>
    <lineage>
        <taxon>Bacteria</taxon>
        <taxon>Pseudomonadati</taxon>
        <taxon>Pseudomonadota</taxon>
        <taxon>Gammaproteobacteria</taxon>
        <taxon>Oceanospirillales</taxon>
        <taxon>Halomonadaceae</taxon>
        <taxon>Zymobacter group</taxon>
        <taxon>Zymobacter</taxon>
    </lineage>
</organism>
<dbReference type="KEGG" id="zpl:ZBT109_0350"/>
<reference evidence="4 5" key="1">
    <citation type="submission" date="2018-09" db="EMBL/GenBank/DDBJ databases">
        <title>Zymobacter palmae IAM14233 (=T109) whole genome analysis.</title>
        <authorList>
            <person name="Yanase H."/>
        </authorList>
    </citation>
    <scope>NUCLEOTIDE SEQUENCE [LARGE SCALE GENOMIC DNA]</scope>
    <source>
        <strain evidence="4 5">IAM14233</strain>
    </source>
</reference>
<dbReference type="PANTHER" id="PTHR11092:SF0">
    <property type="entry name" value="EPIMERASE FAMILY PROTEIN SDR39U1"/>
    <property type="match status" value="1"/>
</dbReference>
<dbReference type="EMBL" id="AP018933">
    <property type="protein sequence ID" value="BBG29140.1"/>
    <property type="molecule type" value="Genomic_DNA"/>
</dbReference>
<dbReference type="PANTHER" id="PTHR11092">
    <property type="entry name" value="SUGAR NUCLEOTIDE EPIMERASE RELATED"/>
    <property type="match status" value="1"/>
</dbReference>
<dbReference type="InterPro" id="IPR013549">
    <property type="entry name" value="DUF1731"/>
</dbReference>
<evidence type="ECO:0000313" key="5">
    <source>
        <dbReference type="Proteomes" id="UP000267342"/>
    </source>
</evidence>
<name>A0A348HBY8_9GAMM</name>
<evidence type="ECO:0000256" key="1">
    <source>
        <dbReference type="ARBA" id="ARBA00009353"/>
    </source>
</evidence>
<evidence type="ECO:0000259" key="2">
    <source>
        <dbReference type="Pfam" id="PF01370"/>
    </source>
</evidence>
<dbReference type="AlphaFoldDB" id="A0A348HBY8"/>